<keyword evidence="1" id="KW-1185">Reference proteome</keyword>
<dbReference type="Proteomes" id="UP000887565">
    <property type="component" value="Unplaced"/>
</dbReference>
<evidence type="ECO:0000313" key="1">
    <source>
        <dbReference type="Proteomes" id="UP000887565"/>
    </source>
</evidence>
<protein>
    <submittedName>
        <fullName evidence="2">Uncharacterized protein</fullName>
    </submittedName>
</protein>
<organism evidence="1 2">
    <name type="scientific">Romanomermis culicivorax</name>
    <name type="common">Nematode worm</name>
    <dbReference type="NCBI Taxonomy" id="13658"/>
    <lineage>
        <taxon>Eukaryota</taxon>
        <taxon>Metazoa</taxon>
        <taxon>Ecdysozoa</taxon>
        <taxon>Nematoda</taxon>
        <taxon>Enoplea</taxon>
        <taxon>Dorylaimia</taxon>
        <taxon>Mermithida</taxon>
        <taxon>Mermithoidea</taxon>
        <taxon>Mermithidae</taxon>
        <taxon>Romanomermis</taxon>
    </lineage>
</organism>
<dbReference type="AlphaFoldDB" id="A0A915HQ11"/>
<reference evidence="2" key="1">
    <citation type="submission" date="2022-11" db="UniProtKB">
        <authorList>
            <consortium name="WormBaseParasite"/>
        </authorList>
    </citation>
    <scope>IDENTIFICATION</scope>
</reference>
<proteinExistence type="predicted"/>
<dbReference type="WBParaSite" id="nRc.2.0.1.t03437-RA">
    <property type="protein sequence ID" value="nRc.2.0.1.t03437-RA"/>
    <property type="gene ID" value="nRc.2.0.1.g03437"/>
</dbReference>
<accession>A0A915HQ11</accession>
<name>A0A915HQ11_ROMCU</name>
<evidence type="ECO:0000313" key="2">
    <source>
        <dbReference type="WBParaSite" id="nRc.2.0.1.t03437-RA"/>
    </source>
</evidence>
<sequence length="60" mass="6630">MGGAGAVPPLANVRVGVTIPTKCQQKWRGSESMDGLKNQFYGWNFIVSGKHKSHIFKLKQ</sequence>